<comment type="caution">
    <text evidence="1">The sequence shown here is derived from an EMBL/GenBank/DDBJ whole genome shotgun (WGS) entry which is preliminary data.</text>
</comment>
<reference evidence="1" key="1">
    <citation type="submission" date="2021-02" db="EMBL/GenBank/DDBJ databases">
        <authorList>
            <consortium name="DOE Joint Genome Institute"/>
            <person name="Ahrendt S."/>
            <person name="Looney B.P."/>
            <person name="Miyauchi S."/>
            <person name="Morin E."/>
            <person name="Drula E."/>
            <person name="Courty P.E."/>
            <person name="Chicoki N."/>
            <person name="Fauchery L."/>
            <person name="Kohler A."/>
            <person name="Kuo A."/>
            <person name="Labutti K."/>
            <person name="Pangilinan J."/>
            <person name="Lipzen A."/>
            <person name="Riley R."/>
            <person name="Andreopoulos W."/>
            <person name="He G."/>
            <person name="Johnson J."/>
            <person name="Barry K.W."/>
            <person name="Grigoriev I.V."/>
            <person name="Nagy L."/>
            <person name="Hibbett D."/>
            <person name="Henrissat B."/>
            <person name="Matheny P.B."/>
            <person name="Labbe J."/>
            <person name="Martin F."/>
        </authorList>
    </citation>
    <scope>NUCLEOTIDE SEQUENCE</scope>
    <source>
        <strain evidence="1">EC-137</strain>
    </source>
</reference>
<keyword evidence="2" id="KW-1185">Reference proteome</keyword>
<name>A0ACB8Q6S3_9AGAM</name>
<protein>
    <submittedName>
        <fullName evidence="1">Uncharacterized protein</fullName>
    </submittedName>
</protein>
<reference evidence="1" key="2">
    <citation type="journal article" date="2022" name="New Phytol.">
        <title>Evolutionary transition to the ectomycorrhizal habit in the genomes of a hyperdiverse lineage of mushroom-forming fungi.</title>
        <authorList>
            <person name="Looney B."/>
            <person name="Miyauchi S."/>
            <person name="Morin E."/>
            <person name="Drula E."/>
            <person name="Courty P.E."/>
            <person name="Kohler A."/>
            <person name="Kuo A."/>
            <person name="LaButti K."/>
            <person name="Pangilinan J."/>
            <person name="Lipzen A."/>
            <person name="Riley R."/>
            <person name="Andreopoulos W."/>
            <person name="He G."/>
            <person name="Johnson J."/>
            <person name="Nolan M."/>
            <person name="Tritt A."/>
            <person name="Barry K.W."/>
            <person name="Grigoriev I.V."/>
            <person name="Nagy L.G."/>
            <person name="Hibbett D."/>
            <person name="Henrissat B."/>
            <person name="Matheny P.B."/>
            <person name="Labbe J."/>
            <person name="Martin F.M."/>
        </authorList>
    </citation>
    <scope>NUCLEOTIDE SEQUENCE</scope>
    <source>
        <strain evidence="1">EC-137</strain>
    </source>
</reference>
<sequence length="556" mass="63197">MEPPADPAYGLRCIADALHPNGCECICVHKVAWNWMDILCVCKTWYRTAYNNPRFWQRLPHQNPALFSSALTLSLRLPLSLISIHPTHWRLPKDDLDRLREIIIDFSSTSQLFPYRYRGIYSWGILEALRTFSPRSLERLQISTNGINEIYLDFLLFNGTAPPRLREVRLHSVVLTSSFPALCGTLTSLKISHVDLEGWPSQILHAVLSRMPLLEYLDLLETQLPGDLRDRINEQTPTHPPPCPLHAMCSLSVQGAYFQVTRFLLQIVDIPPTTSLTLVYDHFDDGGFDLGEHTAFILDKHFGAAREKGSFYYGLQVECALQKYTFALETFEMMFSSPCSTHLGASLPDFCTIRHLFCHQDTPLLPYFEAVCNSVPIIGIASGAPLRVRTEGDYFSAQHRPFPRAFACENRWWGFLETIGAIDTLEVADHATAAIFLPVLQDRTRFPNITSFRLQDVDLTRLCRGSVMSLGDCLFEHVREKHALRGRGAVRLVGGIVDARTIERLREVLGEENVLTIGVERYIRRQVPLDCRHLGWPCPKEIILDVPQDACDLRPL</sequence>
<gene>
    <name evidence="1" type="ORF">K488DRAFT_90832</name>
</gene>
<dbReference type="EMBL" id="MU273898">
    <property type="protein sequence ID" value="KAI0027476.1"/>
    <property type="molecule type" value="Genomic_DNA"/>
</dbReference>
<dbReference type="Proteomes" id="UP000814128">
    <property type="component" value="Unassembled WGS sequence"/>
</dbReference>
<proteinExistence type="predicted"/>
<evidence type="ECO:0000313" key="2">
    <source>
        <dbReference type="Proteomes" id="UP000814128"/>
    </source>
</evidence>
<accession>A0ACB8Q6S3</accession>
<organism evidence="1 2">
    <name type="scientific">Vararia minispora EC-137</name>
    <dbReference type="NCBI Taxonomy" id="1314806"/>
    <lineage>
        <taxon>Eukaryota</taxon>
        <taxon>Fungi</taxon>
        <taxon>Dikarya</taxon>
        <taxon>Basidiomycota</taxon>
        <taxon>Agaricomycotina</taxon>
        <taxon>Agaricomycetes</taxon>
        <taxon>Russulales</taxon>
        <taxon>Lachnocladiaceae</taxon>
        <taxon>Vararia</taxon>
    </lineage>
</organism>
<evidence type="ECO:0000313" key="1">
    <source>
        <dbReference type="EMBL" id="KAI0027476.1"/>
    </source>
</evidence>